<keyword evidence="3 5" id="KW-1133">Transmembrane helix</keyword>
<organism evidence="6 7">
    <name type="scientific">Trinickia dinghuensis</name>
    <dbReference type="NCBI Taxonomy" id="2291023"/>
    <lineage>
        <taxon>Bacteria</taxon>
        <taxon>Pseudomonadati</taxon>
        <taxon>Pseudomonadota</taxon>
        <taxon>Betaproteobacteria</taxon>
        <taxon>Burkholderiales</taxon>
        <taxon>Burkholderiaceae</taxon>
        <taxon>Trinickia</taxon>
    </lineage>
</organism>
<evidence type="ECO:0000256" key="4">
    <source>
        <dbReference type="ARBA" id="ARBA00023136"/>
    </source>
</evidence>
<gene>
    <name evidence="6" type="ORF">DWV00_02900</name>
</gene>
<feature type="transmembrane region" description="Helical" evidence="5">
    <location>
        <begin position="120"/>
        <end position="146"/>
    </location>
</feature>
<feature type="transmembrane region" description="Helical" evidence="5">
    <location>
        <begin position="233"/>
        <end position="256"/>
    </location>
</feature>
<keyword evidence="2 5" id="KW-0812">Transmembrane</keyword>
<dbReference type="Pfam" id="PF04172">
    <property type="entry name" value="LrgB"/>
    <property type="match status" value="1"/>
</dbReference>
<keyword evidence="4 5" id="KW-0472">Membrane</keyword>
<reference evidence="6 7" key="1">
    <citation type="submission" date="2018-08" db="EMBL/GenBank/DDBJ databases">
        <title>Paraburkholderia sp. DHOM06 isolated from forest soil.</title>
        <authorList>
            <person name="Gao Z.-H."/>
            <person name="Qiu L.-H."/>
        </authorList>
    </citation>
    <scope>NUCLEOTIDE SEQUENCE [LARGE SCALE GENOMIC DNA]</scope>
    <source>
        <strain evidence="6 7">DHOM06</strain>
    </source>
</reference>
<feature type="transmembrane region" description="Helical" evidence="5">
    <location>
        <begin position="63"/>
        <end position="82"/>
    </location>
</feature>
<dbReference type="OrthoDB" id="9811701at2"/>
<sequence length="257" mass="26787">MDGQRAACTLPRRERAGCILNTNLDVLKAAMTIFNDTMGWLALTIAAYAAGDWLYLRAGRWPVLHPVMLASAALIALLLVTGLPYGRYFHATGLLHDLLGPAVVALAVPLYENIHKARATLVPILVAILLAGFAVTGSALLLGHLFGLSPAMQHSLCTKSVTTPIALSIASKIGGSIPLTILGVFVTGLVGVVATPFLMKMIGVDSPAVKGFTLGVTSHTFGITRAIEFGSEAVAFATLGMALMGGVSAVLVPAFFH</sequence>
<keyword evidence="7" id="KW-1185">Reference proteome</keyword>
<evidence type="ECO:0000256" key="3">
    <source>
        <dbReference type="ARBA" id="ARBA00022989"/>
    </source>
</evidence>
<dbReference type="PANTHER" id="PTHR30249">
    <property type="entry name" value="PUTATIVE SEROTONIN TRANSPORTER"/>
    <property type="match status" value="1"/>
</dbReference>
<evidence type="ECO:0000313" key="7">
    <source>
        <dbReference type="Proteomes" id="UP000256838"/>
    </source>
</evidence>
<evidence type="ECO:0000256" key="1">
    <source>
        <dbReference type="ARBA" id="ARBA00004141"/>
    </source>
</evidence>
<evidence type="ECO:0000256" key="2">
    <source>
        <dbReference type="ARBA" id="ARBA00022692"/>
    </source>
</evidence>
<dbReference type="InterPro" id="IPR007300">
    <property type="entry name" value="CidB/LrgB"/>
</dbReference>
<dbReference type="EMBL" id="QRGA01000001">
    <property type="protein sequence ID" value="RDV00716.1"/>
    <property type="molecule type" value="Genomic_DNA"/>
</dbReference>
<feature type="transmembrane region" description="Helical" evidence="5">
    <location>
        <begin position="88"/>
        <end position="108"/>
    </location>
</feature>
<proteinExistence type="predicted"/>
<dbReference type="AlphaFoldDB" id="A0A3D8K746"/>
<protein>
    <submittedName>
        <fullName evidence="6">LrgB family protein</fullName>
    </submittedName>
</protein>
<evidence type="ECO:0000313" key="6">
    <source>
        <dbReference type="EMBL" id="RDV00716.1"/>
    </source>
</evidence>
<name>A0A3D8K746_9BURK</name>
<accession>A0A3D8K746</accession>
<dbReference type="Proteomes" id="UP000256838">
    <property type="component" value="Unassembled WGS sequence"/>
</dbReference>
<dbReference type="GO" id="GO:0016020">
    <property type="term" value="C:membrane"/>
    <property type="evidence" value="ECO:0007669"/>
    <property type="project" value="UniProtKB-SubCell"/>
</dbReference>
<comment type="caution">
    <text evidence="6">The sequence shown here is derived from an EMBL/GenBank/DDBJ whole genome shotgun (WGS) entry which is preliminary data.</text>
</comment>
<comment type="subcellular location">
    <subcellularLocation>
        <location evidence="1">Membrane</location>
        <topology evidence="1">Multi-pass membrane protein</topology>
    </subcellularLocation>
</comment>
<dbReference type="PANTHER" id="PTHR30249:SF0">
    <property type="entry name" value="PLASTIDAL GLYCOLATE_GLYCERATE TRANSLOCATOR 1, CHLOROPLASTIC"/>
    <property type="match status" value="1"/>
</dbReference>
<feature type="transmembrane region" description="Helical" evidence="5">
    <location>
        <begin position="177"/>
        <end position="199"/>
    </location>
</feature>
<feature type="transmembrane region" description="Helical" evidence="5">
    <location>
        <begin position="37"/>
        <end position="56"/>
    </location>
</feature>
<evidence type="ECO:0000256" key="5">
    <source>
        <dbReference type="SAM" id="Phobius"/>
    </source>
</evidence>